<gene>
    <name evidence="2" type="ORF">BECKTUN1418D_GA0071000_10572</name>
    <name evidence="3" type="ORF">BECKTUN1418E_GA0071001_10537</name>
    <name evidence="1" type="ORF">BECKTUN1418F_GA0071002_105010</name>
</gene>
<reference evidence="3" key="1">
    <citation type="submission" date="2019-02" db="EMBL/GenBank/DDBJ databases">
        <authorList>
            <person name="Gruber-Vodicka R. H."/>
            <person name="Seah K. B. B."/>
        </authorList>
    </citation>
    <scope>NUCLEOTIDE SEQUENCE</scope>
    <source>
        <strain evidence="2">BECK_BY1</strain>
        <strain evidence="3">BECK_BY2</strain>
        <strain evidence="1">BECK_BY3</strain>
    </source>
</reference>
<proteinExistence type="predicted"/>
<evidence type="ECO:0000313" key="3">
    <source>
        <dbReference type="EMBL" id="VFK59318.1"/>
    </source>
</evidence>
<accession>A0A450ZZW1</accession>
<dbReference type="EMBL" id="CAADFX010000057">
    <property type="protein sequence ID" value="VFK56989.1"/>
    <property type="molecule type" value="Genomic_DNA"/>
</dbReference>
<dbReference type="EMBL" id="CAADFV010000053">
    <property type="protein sequence ID" value="VFK59318.1"/>
    <property type="molecule type" value="Genomic_DNA"/>
</dbReference>
<sequence>MCQVNMLALRAKTKGGWLSLRISVFSRFLFFRYMNRIERHCRVLLDAVRLCGLTSILLQGTRFLQRTKEQSAKGQMSLARRNPV</sequence>
<name>A0A450ZZW1_9GAMM</name>
<evidence type="ECO:0000313" key="2">
    <source>
        <dbReference type="EMBL" id="VFK56989.1"/>
    </source>
</evidence>
<evidence type="ECO:0000313" key="1">
    <source>
        <dbReference type="EMBL" id="VFK54701.1"/>
    </source>
</evidence>
<protein>
    <recommendedName>
        <fullName evidence="4">Transposase DDE domain group 1</fullName>
    </recommendedName>
</protein>
<evidence type="ECO:0008006" key="4">
    <source>
        <dbReference type="Google" id="ProtNLM"/>
    </source>
</evidence>
<dbReference type="AlphaFoldDB" id="A0A450ZZW1"/>
<organism evidence="3">
    <name type="scientific">Candidatus Kentrum sp. TUN</name>
    <dbReference type="NCBI Taxonomy" id="2126343"/>
    <lineage>
        <taxon>Bacteria</taxon>
        <taxon>Pseudomonadati</taxon>
        <taxon>Pseudomonadota</taxon>
        <taxon>Gammaproteobacteria</taxon>
        <taxon>Candidatus Kentrum</taxon>
    </lineage>
</organism>
<dbReference type="EMBL" id="CAADFY010000050">
    <property type="protein sequence ID" value="VFK54701.1"/>
    <property type="molecule type" value="Genomic_DNA"/>
</dbReference>